<dbReference type="SUPFAM" id="SSF48371">
    <property type="entry name" value="ARM repeat"/>
    <property type="match status" value="1"/>
</dbReference>
<evidence type="ECO:0000313" key="1">
    <source>
        <dbReference type="EMBL" id="MRI86202.1"/>
    </source>
</evidence>
<sequence length="235" mass="26423">MDLLTVSHELETLSKERLKKMYIGNGAHEPVFGCATGAMKPLSKQIKKNQPLAEELYATGNYDLMYFAGVIADAEAMTEADFDRWMNQAYFYMLSDFVVAVTLSESPIAQSVADKWIASGEELRVSAGYSCYCWLLGRLKDDQFDTEKLSLLLDEVAKGIHAAPERAKASMNNFVYTVGLSYKPLHDRALKIANEIGEVTVLRGKKKPQILDAYASIQKEVERGRVGFKRRYVRC</sequence>
<dbReference type="InterPro" id="IPR016024">
    <property type="entry name" value="ARM-type_fold"/>
</dbReference>
<reference evidence="1 2" key="1">
    <citation type="submission" date="2019-11" db="EMBL/GenBank/DDBJ databases">
        <title>Characterisation of Fundicoccus ignavus gen. nov. sp. nov., a novel genus of the family Aerococcaceae isolated from bulk tank milk.</title>
        <authorList>
            <person name="Siebert A."/>
            <person name="Huptas C."/>
            <person name="Wenning M."/>
            <person name="Scherer S."/>
            <person name="Doll E.V."/>
        </authorList>
    </citation>
    <scope>NUCLEOTIDE SEQUENCE [LARGE SCALE GENOMIC DNA]</scope>
    <source>
        <strain evidence="1 2">WS4759</strain>
    </source>
</reference>
<comment type="caution">
    <text evidence="1">The sequence shown here is derived from an EMBL/GenBank/DDBJ whole genome shotgun (WGS) entry which is preliminary data.</text>
</comment>
<dbReference type="RefSeq" id="WP_153863916.1">
    <property type="nucleotide sequence ID" value="NZ_WJQS01000010.1"/>
</dbReference>
<dbReference type="Proteomes" id="UP000430975">
    <property type="component" value="Unassembled WGS sequence"/>
</dbReference>
<protein>
    <submittedName>
        <fullName evidence="1">DNA alkylation repair protein</fullName>
    </submittedName>
</protein>
<proteinExistence type="predicted"/>
<dbReference type="Pfam" id="PF08713">
    <property type="entry name" value="DNA_alkylation"/>
    <property type="match status" value="1"/>
</dbReference>
<dbReference type="PANTHER" id="PTHR41291">
    <property type="entry name" value="DNA ALKYLATION REPAIR PROTEIN"/>
    <property type="match status" value="1"/>
</dbReference>
<accession>A0A6I2GK40</accession>
<organism evidence="1 2">
    <name type="scientific">Fundicoccus ignavus</name>
    <dbReference type="NCBI Taxonomy" id="2664442"/>
    <lineage>
        <taxon>Bacteria</taxon>
        <taxon>Bacillati</taxon>
        <taxon>Bacillota</taxon>
        <taxon>Bacilli</taxon>
        <taxon>Lactobacillales</taxon>
        <taxon>Aerococcaceae</taxon>
        <taxon>Fundicoccus</taxon>
    </lineage>
</organism>
<dbReference type="EMBL" id="WJQS01000010">
    <property type="protein sequence ID" value="MRI86202.1"/>
    <property type="molecule type" value="Genomic_DNA"/>
</dbReference>
<keyword evidence="2" id="KW-1185">Reference proteome</keyword>
<gene>
    <name evidence="1" type="ORF">GIY09_10130</name>
</gene>
<name>A0A6I2GK40_9LACT</name>
<dbReference type="PANTHER" id="PTHR41291:SF1">
    <property type="entry name" value="DNA ALKYLATION REPAIR PROTEIN"/>
    <property type="match status" value="1"/>
</dbReference>
<dbReference type="InterPro" id="IPR014825">
    <property type="entry name" value="DNA_alkylation"/>
</dbReference>
<dbReference type="AlphaFoldDB" id="A0A6I2GK40"/>
<evidence type="ECO:0000313" key="2">
    <source>
        <dbReference type="Proteomes" id="UP000430975"/>
    </source>
</evidence>